<dbReference type="GO" id="GO:0030288">
    <property type="term" value="C:outer membrane-bounded periplasmic space"/>
    <property type="evidence" value="ECO:0007669"/>
    <property type="project" value="TreeGrafter"/>
</dbReference>
<evidence type="ECO:0000256" key="2">
    <source>
        <dbReference type="ARBA" id="ARBA00007639"/>
    </source>
</evidence>
<accession>A0A1I2EG98</accession>
<evidence type="ECO:0000313" key="4">
    <source>
        <dbReference type="EMBL" id="SFE91498.1"/>
    </source>
</evidence>
<gene>
    <name evidence="4" type="ORF">SAMN04487969_10972</name>
</gene>
<protein>
    <submittedName>
        <fullName evidence="4">Simple sugar transport system substrate-binding protein</fullName>
    </submittedName>
</protein>
<dbReference type="EMBL" id="FONN01000009">
    <property type="protein sequence ID" value="SFE91498.1"/>
    <property type="molecule type" value="Genomic_DNA"/>
</dbReference>
<comment type="subcellular location">
    <subcellularLocation>
        <location evidence="1">Cell envelope</location>
    </subcellularLocation>
</comment>
<evidence type="ECO:0000259" key="3">
    <source>
        <dbReference type="Pfam" id="PF13407"/>
    </source>
</evidence>
<dbReference type="SUPFAM" id="SSF53822">
    <property type="entry name" value="Periplasmic binding protein-like I"/>
    <property type="match status" value="1"/>
</dbReference>
<dbReference type="PANTHER" id="PTHR30036">
    <property type="entry name" value="D-XYLOSE-BINDING PERIPLASMIC PROTEIN"/>
    <property type="match status" value="1"/>
</dbReference>
<dbReference type="GO" id="GO:0030246">
    <property type="term" value="F:carbohydrate binding"/>
    <property type="evidence" value="ECO:0007669"/>
    <property type="project" value="TreeGrafter"/>
</dbReference>
<evidence type="ECO:0000256" key="1">
    <source>
        <dbReference type="ARBA" id="ARBA00004196"/>
    </source>
</evidence>
<name>A0A1I2EG98_9BACL</name>
<keyword evidence="5" id="KW-1185">Reference proteome</keyword>
<feature type="domain" description="Periplasmic binding protein" evidence="3">
    <location>
        <begin position="87"/>
        <end position="341"/>
    </location>
</feature>
<sequence length="395" mass="42798">MIAQKQHTDDGRDMRWGEGKNMKQWGKLSLTIFLAAVLLVISACGAAKNNAPAGEASASPTASAEAAADNAAGGSSDLAALKGKKLALVMQFNTGTFSSQYVEGVKEQAQKFGGEVTVFASDNDLAKMSSNLDAAINQGFDGILIDHGQAAALEAGINRAKEQGISVVVFDADVKVDGVPVLQQDDQKMAEITLEQLAKDAGSKGNIVKVWVAGFAPMERRQVAYKQFQEKYPDIKEIAAFGNANNPALDTQSQMEAILRQYPNKGDITAVWAAWDEFAKGASRAIQQAGRTEIKVYGIDMSDEDLQMIQDKTSPWVASAAVDPKDIGRVQVRILYKEFKGDANEPLVVLQPVYVHRDQLPEEKVSTTQLSEYVEGWGSSTQGYEDWMKDLEALK</sequence>
<dbReference type="InterPro" id="IPR028082">
    <property type="entry name" value="Peripla_BP_I"/>
</dbReference>
<keyword evidence="4" id="KW-0813">Transport</keyword>
<evidence type="ECO:0000313" key="5">
    <source>
        <dbReference type="Proteomes" id="UP000183410"/>
    </source>
</evidence>
<dbReference type="Gene3D" id="3.40.50.2300">
    <property type="match status" value="2"/>
</dbReference>
<dbReference type="Proteomes" id="UP000183410">
    <property type="component" value="Unassembled WGS sequence"/>
</dbReference>
<keyword evidence="4" id="KW-0762">Sugar transport</keyword>
<comment type="similarity">
    <text evidence="2">Belongs to the bacterial solute-binding protein 2 family.</text>
</comment>
<dbReference type="InterPro" id="IPR050555">
    <property type="entry name" value="Bact_Solute-Bind_Prot2"/>
</dbReference>
<dbReference type="InterPro" id="IPR025997">
    <property type="entry name" value="SBP_2_dom"/>
</dbReference>
<organism evidence="4 5">
    <name type="scientific">Paenibacillus algorifonticola</name>
    <dbReference type="NCBI Taxonomy" id="684063"/>
    <lineage>
        <taxon>Bacteria</taxon>
        <taxon>Bacillati</taxon>
        <taxon>Bacillota</taxon>
        <taxon>Bacilli</taxon>
        <taxon>Bacillales</taxon>
        <taxon>Paenibacillaceae</taxon>
        <taxon>Paenibacillus</taxon>
    </lineage>
</organism>
<dbReference type="CDD" id="cd06305">
    <property type="entry name" value="PBP1_methylthioribose_binding-like"/>
    <property type="match status" value="1"/>
</dbReference>
<dbReference type="Pfam" id="PF13407">
    <property type="entry name" value="Peripla_BP_4"/>
    <property type="match status" value="1"/>
</dbReference>
<proteinExistence type="inferred from homology"/>
<reference evidence="5" key="1">
    <citation type="submission" date="2016-10" db="EMBL/GenBank/DDBJ databases">
        <authorList>
            <person name="Varghese N."/>
            <person name="Submissions S."/>
        </authorList>
    </citation>
    <scope>NUCLEOTIDE SEQUENCE [LARGE SCALE GENOMIC DNA]</scope>
    <source>
        <strain evidence="5">CGMCC 1.10223</strain>
    </source>
</reference>
<dbReference type="PANTHER" id="PTHR30036:SF7">
    <property type="entry name" value="ABC TRANSPORTER PERIPLASMIC-BINDING PROTEIN YPHF"/>
    <property type="match status" value="1"/>
</dbReference>
<dbReference type="AlphaFoldDB" id="A0A1I2EG98"/>